<sequence length="772" mass="87679">MDHLPKPKKCEPLLEFSYHEPASWVSEKFTVISWTSYPVQHGWDVEAMRRGDLETIFKAKGRDELAVFLQSWLYFGLIATILEIHADVSEFTGFNNAHAPILRTTTLMQRIQEWANRVENRLKDTNETTRKQELDSKGEIFNSTRPFLVYLQSLTSPEEQPFAAIGLSAAIVAAALENAIVHVYRPLQITRDPLQFLSSEFGFGGYFLLQHMQKLGWCSSDINRLRKNSLIPGLCFGSMIARDEGDISHERCDDWGCVANNIRKGEYVPQHAQTGRHDCEFIGLPCWSAERILEDKCIPLVRLHRTTNERPERVFEAVPYVPGTPYTALSHVWSDGLGDEKGNRIASCQYDRISALLDDLWIFDTQSAMGTSNIQTTEPEAEREWSTLFWLDTLCVPHAPKDPNAPNYRQKACARMAETYELASTVLVLDSELQRWSFKDAEDAEALLRISISGWMRRVWTLSEGILAKRLIVKFSDGLFDVSQATSRIAKYSETAPGCFETVPREMCSFFLAMKKTQHKEGAERFESAWVGTLTRQTSHPGDEIISTAILLRLNPVPLLKIEKDMRLRMQTFLSELPELPRGILYSMAPRLRTPGFRWGPSTLYGGNIRTTQRSGLERTPEGLWIKNSGIKLSGPWYDPDDGPVLCQNSETREWYQIKQWAWWHRHPTYVTAAEILEDKRSLETTKLALVVEGRDISFGSLAVLVSHVTDDSLVLKCQYQRLVHIGIAPDDVIQNLKSRNSSITGSGGETNSTDHGYMGTWTASDQQWCIG</sequence>
<organism evidence="1 2">
    <name type="scientific">Coleophoma crateriformis</name>
    <dbReference type="NCBI Taxonomy" id="565419"/>
    <lineage>
        <taxon>Eukaryota</taxon>
        <taxon>Fungi</taxon>
        <taxon>Dikarya</taxon>
        <taxon>Ascomycota</taxon>
        <taxon>Pezizomycotina</taxon>
        <taxon>Leotiomycetes</taxon>
        <taxon>Helotiales</taxon>
        <taxon>Dermateaceae</taxon>
        <taxon>Coleophoma</taxon>
    </lineage>
</organism>
<evidence type="ECO:0000313" key="1">
    <source>
        <dbReference type="EMBL" id="RDW57352.1"/>
    </source>
</evidence>
<accession>A0A3D8Q6A7</accession>
<name>A0A3D8Q6A7_9HELO</name>
<dbReference type="PANTHER" id="PTHR39596">
    <property type="match status" value="1"/>
</dbReference>
<proteinExistence type="predicted"/>
<keyword evidence="2" id="KW-1185">Reference proteome</keyword>
<evidence type="ECO:0000313" key="2">
    <source>
        <dbReference type="Proteomes" id="UP000256328"/>
    </source>
</evidence>
<gene>
    <name evidence="1" type="ORF">BP5796_12802</name>
</gene>
<dbReference type="PANTHER" id="PTHR39596:SF2">
    <property type="entry name" value="HET DOMAIN PROTEIN (AFU_ORTHOLOGUE AFUA_1G17550)-RELATED"/>
    <property type="match status" value="1"/>
</dbReference>
<comment type="caution">
    <text evidence="1">The sequence shown here is derived from an EMBL/GenBank/DDBJ whole genome shotgun (WGS) entry which is preliminary data.</text>
</comment>
<dbReference type="OrthoDB" id="2426273at2759"/>
<protein>
    <recommendedName>
        <fullName evidence="3">Heterokaryon incompatibility domain-containing protein</fullName>
    </recommendedName>
</protein>
<dbReference type="EMBL" id="PDLN01000023">
    <property type="protein sequence ID" value="RDW57352.1"/>
    <property type="molecule type" value="Genomic_DNA"/>
</dbReference>
<dbReference type="AlphaFoldDB" id="A0A3D8Q6A7"/>
<evidence type="ECO:0008006" key="3">
    <source>
        <dbReference type="Google" id="ProtNLM"/>
    </source>
</evidence>
<dbReference type="Proteomes" id="UP000256328">
    <property type="component" value="Unassembled WGS sequence"/>
</dbReference>
<reference evidence="1 2" key="1">
    <citation type="journal article" date="2018" name="IMA Fungus">
        <title>IMA Genome-F 9: Draft genome sequence of Annulohypoxylon stygium, Aspergillus mulundensis, Berkeleyomyces basicola (syn. Thielaviopsis basicola), Ceratocystis smalleyi, two Cercospora beticola strains, Coleophoma cylindrospora, Fusarium fracticaudum, Phialophora cf. hyalina, and Morchella septimelata.</title>
        <authorList>
            <person name="Wingfield B.D."/>
            <person name="Bills G.F."/>
            <person name="Dong Y."/>
            <person name="Huang W."/>
            <person name="Nel W.J."/>
            <person name="Swalarsk-Parry B.S."/>
            <person name="Vaghefi N."/>
            <person name="Wilken P.M."/>
            <person name="An Z."/>
            <person name="de Beer Z.W."/>
            <person name="De Vos L."/>
            <person name="Chen L."/>
            <person name="Duong T.A."/>
            <person name="Gao Y."/>
            <person name="Hammerbacher A."/>
            <person name="Kikkert J.R."/>
            <person name="Li Y."/>
            <person name="Li H."/>
            <person name="Li K."/>
            <person name="Li Q."/>
            <person name="Liu X."/>
            <person name="Ma X."/>
            <person name="Naidoo K."/>
            <person name="Pethybridge S.J."/>
            <person name="Sun J."/>
            <person name="Steenkamp E.T."/>
            <person name="van der Nest M.A."/>
            <person name="van Wyk S."/>
            <person name="Wingfield M.J."/>
            <person name="Xiong C."/>
            <person name="Yue Q."/>
            <person name="Zhang X."/>
        </authorList>
    </citation>
    <scope>NUCLEOTIDE SEQUENCE [LARGE SCALE GENOMIC DNA]</scope>
    <source>
        <strain evidence="1 2">BP5796</strain>
    </source>
</reference>